<evidence type="ECO:0000313" key="1">
    <source>
        <dbReference type="Proteomes" id="UP000504606"/>
    </source>
</evidence>
<dbReference type="KEGG" id="foc:113212358"/>
<gene>
    <name evidence="2" type="primary">LOC113212358</name>
</gene>
<dbReference type="RefSeq" id="XP_052127098.1">
    <property type="nucleotide sequence ID" value="XM_052271138.1"/>
</dbReference>
<dbReference type="AlphaFoldDB" id="A0A9C6X0W4"/>
<reference evidence="2" key="1">
    <citation type="submission" date="2025-08" db="UniProtKB">
        <authorList>
            <consortium name="RefSeq"/>
        </authorList>
    </citation>
    <scope>IDENTIFICATION</scope>
    <source>
        <tissue evidence="2">Whole organism</tissue>
    </source>
</reference>
<keyword evidence="1" id="KW-1185">Reference proteome</keyword>
<organism evidence="1 2">
    <name type="scientific">Frankliniella occidentalis</name>
    <name type="common">Western flower thrips</name>
    <name type="synonym">Euthrips occidentalis</name>
    <dbReference type="NCBI Taxonomy" id="133901"/>
    <lineage>
        <taxon>Eukaryota</taxon>
        <taxon>Metazoa</taxon>
        <taxon>Ecdysozoa</taxon>
        <taxon>Arthropoda</taxon>
        <taxon>Hexapoda</taxon>
        <taxon>Insecta</taxon>
        <taxon>Pterygota</taxon>
        <taxon>Neoptera</taxon>
        <taxon>Paraneoptera</taxon>
        <taxon>Thysanoptera</taxon>
        <taxon>Terebrantia</taxon>
        <taxon>Thripoidea</taxon>
        <taxon>Thripidae</taxon>
        <taxon>Frankliniella</taxon>
    </lineage>
</organism>
<proteinExistence type="predicted"/>
<accession>A0A9C6X0W4</accession>
<dbReference type="GeneID" id="113212358"/>
<protein>
    <submittedName>
        <fullName evidence="2">Probable E3 ubiquitin-protein ligase HERC1</fullName>
    </submittedName>
</protein>
<evidence type="ECO:0000313" key="2">
    <source>
        <dbReference type="RefSeq" id="XP_052127098.1"/>
    </source>
</evidence>
<sequence length="151" mass="17170">MHSSSDHRICLPLDCCLRCSSTVYNIANLLSSQLDLARTVCSETPFATILLQRLLILERIYYAFRHKYHNKDKVRSLSVIPEEDRCRDCTIVQLERASSAPNALLEMGVRTGLTLMFALIQQSWQFTIPSEGPNLSHQVLQTASDVVRMMI</sequence>
<dbReference type="Proteomes" id="UP000504606">
    <property type="component" value="Unplaced"/>
</dbReference>
<name>A0A9C6X0W4_FRAOC</name>